<dbReference type="SUPFAM" id="SSF56854">
    <property type="entry name" value="Bcl-2 inhibitors of programmed cell death"/>
    <property type="match status" value="1"/>
</dbReference>
<dbReference type="PRINTS" id="PR01862">
    <property type="entry name" value="BCL2FAMILY"/>
</dbReference>
<accession>A0A6P8I232</accession>
<comment type="similarity">
    <text evidence="2">Belongs to the Bcl-2 family.</text>
</comment>
<evidence type="ECO:0000256" key="6">
    <source>
        <dbReference type="ARBA" id="ARBA00023136"/>
    </source>
</evidence>
<dbReference type="PANTHER" id="PTHR11256:SF48">
    <property type="entry name" value="BCL-2-RELATED OVARIAN KILLER PROTEIN"/>
    <property type="match status" value="1"/>
</dbReference>
<protein>
    <submittedName>
        <fullName evidence="9">Bcl-2-related ovarian killer protein-like</fullName>
    </submittedName>
</protein>
<gene>
    <name evidence="9" type="primary">LOC116297709</name>
</gene>
<name>A0A6P8I232_ACTTE</name>
<sequence length="225" mass="26319">MLKSVTKRLKPLITAKLNEEYLAISNESNLYCLNYIEARFKRRNIESGLEFVRPDYVSETSTTVSIKIVEVGSLLEDAYPHLFTNVSKHLRVRLRSEVVINEVFKTFGRELFRDGATWAKITALFAFAASISEDCVLQGRQELVKCILNCVRMYIHDHLAVWIRNQGGWPQIVETFKCIEKRRSAYFWFIYYIKSYVYSLTQEAQQRINNSLLSLYEVFELLNFG</sequence>
<comment type="subcellular location">
    <subcellularLocation>
        <location evidence="1">Membrane</location>
        <topology evidence="1">Single-pass membrane protein</topology>
    </subcellularLocation>
</comment>
<dbReference type="InterPro" id="IPR026298">
    <property type="entry name" value="Bcl-2_fam"/>
</dbReference>
<dbReference type="AlphaFoldDB" id="A0A6P8I232"/>
<keyword evidence="3" id="KW-0812">Transmembrane</keyword>
<dbReference type="GO" id="GO:0042981">
    <property type="term" value="P:regulation of apoptotic process"/>
    <property type="evidence" value="ECO:0007669"/>
    <property type="project" value="InterPro"/>
</dbReference>
<evidence type="ECO:0000259" key="7">
    <source>
        <dbReference type="SMART" id="SM00337"/>
    </source>
</evidence>
<evidence type="ECO:0000313" key="8">
    <source>
        <dbReference type="Proteomes" id="UP000515163"/>
    </source>
</evidence>
<evidence type="ECO:0000256" key="2">
    <source>
        <dbReference type="ARBA" id="ARBA00009458"/>
    </source>
</evidence>
<reference evidence="9" key="1">
    <citation type="submission" date="2025-08" db="UniProtKB">
        <authorList>
            <consortium name="RefSeq"/>
        </authorList>
    </citation>
    <scope>IDENTIFICATION</scope>
    <source>
        <tissue evidence="9">Tentacle</tissue>
    </source>
</reference>
<dbReference type="GO" id="GO:0008630">
    <property type="term" value="P:intrinsic apoptotic signaling pathway in response to DNA damage"/>
    <property type="evidence" value="ECO:0007669"/>
    <property type="project" value="TreeGrafter"/>
</dbReference>
<dbReference type="GO" id="GO:0097192">
    <property type="term" value="P:extrinsic apoptotic signaling pathway in absence of ligand"/>
    <property type="evidence" value="ECO:0007669"/>
    <property type="project" value="TreeGrafter"/>
</dbReference>
<proteinExistence type="inferred from homology"/>
<keyword evidence="5" id="KW-1133">Transmembrane helix</keyword>
<dbReference type="FunCoup" id="A0A6P8I232">
    <property type="interactions" value="192"/>
</dbReference>
<evidence type="ECO:0000256" key="5">
    <source>
        <dbReference type="ARBA" id="ARBA00022989"/>
    </source>
</evidence>
<evidence type="ECO:0000256" key="4">
    <source>
        <dbReference type="ARBA" id="ARBA00022703"/>
    </source>
</evidence>
<keyword evidence="8" id="KW-1185">Reference proteome</keyword>
<dbReference type="InterPro" id="IPR036834">
    <property type="entry name" value="Bcl-2-like_sf"/>
</dbReference>
<dbReference type="PANTHER" id="PTHR11256">
    <property type="entry name" value="BCL-2 RELATED"/>
    <property type="match status" value="1"/>
</dbReference>
<dbReference type="SMART" id="SM00337">
    <property type="entry name" value="BCL"/>
    <property type="match status" value="1"/>
</dbReference>
<dbReference type="Pfam" id="PF00452">
    <property type="entry name" value="Bcl-2"/>
    <property type="match status" value="1"/>
</dbReference>
<keyword evidence="6" id="KW-0472">Membrane</keyword>
<dbReference type="KEGG" id="aten:116297709"/>
<dbReference type="OrthoDB" id="5947850at2759"/>
<dbReference type="InParanoid" id="A0A6P8I232"/>
<dbReference type="GeneID" id="116297709"/>
<dbReference type="GO" id="GO:0005741">
    <property type="term" value="C:mitochondrial outer membrane"/>
    <property type="evidence" value="ECO:0007669"/>
    <property type="project" value="TreeGrafter"/>
</dbReference>
<dbReference type="RefSeq" id="XP_031561853.1">
    <property type="nucleotide sequence ID" value="XM_031705993.1"/>
</dbReference>
<keyword evidence="4" id="KW-0053">Apoptosis</keyword>
<feature type="domain" description="Bcl-2 Bcl-2 homology region 1-3" evidence="7">
    <location>
        <begin position="68"/>
        <end position="169"/>
    </location>
</feature>
<evidence type="ECO:0000313" key="9">
    <source>
        <dbReference type="RefSeq" id="XP_031561853.1"/>
    </source>
</evidence>
<dbReference type="InterPro" id="IPR002475">
    <property type="entry name" value="Bcl2-like"/>
</dbReference>
<dbReference type="PROSITE" id="PS50062">
    <property type="entry name" value="BCL2_FAMILY"/>
    <property type="match status" value="1"/>
</dbReference>
<dbReference type="Proteomes" id="UP000515163">
    <property type="component" value="Unplaced"/>
</dbReference>
<organism evidence="8 9">
    <name type="scientific">Actinia tenebrosa</name>
    <name type="common">Australian red waratah sea anemone</name>
    <dbReference type="NCBI Taxonomy" id="6105"/>
    <lineage>
        <taxon>Eukaryota</taxon>
        <taxon>Metazoa</taxon>
        <taxon>Cnidaria</taxon>
        <taxon>Anthozoa</taxon>
        <taxon>Hexacorallia</taxon>
        <taxon>Actiniaria</taxon>
        <taxon>Actiniidae</taxon>
        <taxon>Actinia</taxon>
    </lineage>
</organism>
<dbReference type="GO" id="GO:0051400">
    <property type="term" value="F:BH domain binding"/>
    <property type="evidence" value="ECO:0007669"/>
    <property type="project" value="TreeGrafter"/>
</dbReference>
<dbReference type="CDD" id="cd06845">
    <property type="entry name" value="Bcl-2_like"/>
    <property type="match status" value="1"/>
</dbReference>
<evidence type="ECO:0000256" key="1">
    <source>
        <dbReference type="ARBA" id="ARBA00004167"/>
    </source>
</evidence>
<dbReference type="Gene3D" id="1.10.437.10">
    <property type="entry name" value="Blc2-like"/>
    <property type="match status" value="1"/>
</dbReference>
<evidence type="ECO:0000256" key="3">
    <source>
        <dbReference type="ARBA" id="ARBA00022692"/>
    </source>
</evidence>
<dbReference type="InterPro" id="IPR046371">
    <property type="entry name" value="Bcl-2_BH1-3"/>
</dbReference>
<dbReference type="GO" id="GO:0001836">
    <property type="term" value="P:release of cytochrome c from mitochondria"/>
    <property type="evidence" value="ECO:0007669"/>
    <property type="project" value="TreeGrafter"/>
</dbReference>